<dbReference type="Pfam" id="PF00571">
    <property type="entry name" value="CBS"/>
    <property type="match status" value="1"/>
</dbReference>
<reference evidence="3 4" key="1">
    <citation type="journal article" date="2019" name="Int. J. Syst. Evol. Microbiol.">
        <title>The Global Catalogue of Microorganisms (GCM) 10K type strain sequencing project: providing services to taxonomists for standard genome sequencing and annotation.</title>
        <authorList>
            <consortium name="The Broad Institute Genomics Platform"/>
            <consortium name="The Broad Institute Genome Sequencing Center for Infectious Disease"/>
            <person name="Wu L."/>
            <person name="Ma J."/>
        </authorList>
    </citation>
    <scope>NUCLEOTIDE SEQUENCE [LARGE SCALE GENOMIC DNA]</scope>
    <source>
        <strain evidence="3 4">JCM 6833</strain>
    </source>
</reference>
<dbReference type="InterPro" id="IPR046342">
    <property type="entry name" value="CBS_dom_sf"/>
</dbReference>
<gene>
    <name evidence="3" type="ORF">GCM10010411_90750</name>
</gene>
<dbReference type="InterPro" id="IPR000644">
    <property type="entry name" value="CBS_dom"/>
</dbReference>
<feature type="domain" description="CBS" evidence="2">
    <location>
        <begin position="1"/>
        <end position="67"/>
    </location>
</feature>
<dbReference type="Gene3D" id="3.10.580.10">
    <property type="entry name" value="CBS-domain"/>
    <property type="match status" value="1"/>
</dbReference>
<dbReference type="PROSITE" id="PS51371">
    <property type="entry name" value="CBS"/>
    <property type="match status" value="1"/>
</dbReference>
<proteinExistence type="predicted"/>
<dbReference type="CDD" id="cd17788">
    <property type="entry name" value="CBS_pair_bac"/>
    <property type="match status" value="1"/>
</dbReference>
<evidence type="ECO:0000256" key="1">
    <source>
        <dbReference type="PROSITE-ProRule" id="PRU00703"/>
    </source>
</evidence>
<evidence type="ECO:0000313" key="4">
    <source>
        <dbReference type="Proteomes" id="UP001501509"/>
    </source>
</evidence>
<keyword evidence="1" id="KW-0129">CBS domain</keyword>
<accession>A0ABN3QX60</accession>
<dbReference type="RefSeq" id="WP_344548994.1">
    <property type="nucleotide sequence ID" value="NZ_BAAATD010000022.1"/>
</dbReference>
<evidence type="ECO:0000313" key="3">
    <source>
        <dbReference type="EMBL" id="GAA2637221.1"/>
    </source>
</evidence>
<comment type="caution">
    <text evidence="3">The sequence shown here is derived from an EMBL/GenBank/DDBJ whole genome shotgun (WGS) entry which is preliminary data.</text>
</comment>
<keyword evidence="4" id="KW-1185">Reference proteome</keyword>
<dbReference type="EMBL" id="BAAATD010000022">
    <property type="protein sequence ID" value="GAA2637221.1"/>
    <property type="molecule type" value="Genomic_DNA"/>
</dbReference>
<evidence type="ECO:0000259" key="2">
    <source>
        <dbReference type="PROSITE" id="PS51371"/>
    </source>
</evidence>
<organism evidence="3 4">
    <name type="scientific">Actinomadura fulvescens</name>
    <dbReference type="NCBI Taxonomy" id="46160"/>
    <lineage>
        <taxon>Bacteria</taxon>
        <taxon>Bacillati</taxon>
        <taxon>Actinomycetota</taxon>
        <taxon>Actinomycetes</taxon>
        <taxon>Streptosporangiales</taxon>
        <taxon>Thermomonosporaceae</taxon>
        <taxon>Actinomadura</taxon>
    </lineage>
</organism>
<dbReference type="Proteomes" id="UP001501509">
    <property type="component" value="Unassembled WGS sequence"/>
</dbReference>
<protein>
    <submittedName>
        <fullName evidence="3">CBS domain-containing protein</fullName>
    </submittedName>
</protein>
<sequence>MRAHQLAVDYPTVTLDSSALVAARLLAEHRLPGLIVVDDDRRPVAILPGSQLLRFMIPRYVQDDPALARVYDEAHADKLCGKLADKTVADLLPTETKAPPIVDNHATAIEIATLMANTRSPVVAVSGHPQRTDAPMIGVVTVAQLLTRLLPPP</sequence>
<dbReference type="SUPFAM" id="SSF54631">
    <property type="entry name" value="CBS-domain pair"/>
    <property type="match status" value="1"/>
</dbReference>
<name>A0ABN3QX60_9ACTN</name>